<evidence type="ECO:0000313" key="1">
    <source>
        <dbReference type="EMBL" id="MBY6366610.1"/>
    </source>
</evidence>
<dbReference type="SUPFAM" id="SSF140453">
    <property type="entry name" value="EsxAB dimer-like"/>
    <property type="match status" value="1"/>
</dbReference>
<organism evidence="1 2">
    <name type="scientific">Rhodococcoides corynebacterioides</name>
    <dbReference type="NCBI Taxonomy" id="53972"/>
    <lineage>
        <taxon>Bacteria</taxon>
        <taxon>Bacillati</taxon>
        <taxon>Actinomycetota</taxon>
        <taxon>Actinomycetes</taxon>
        <taxon>Mycobacteriales</taxon>
        <taxon>Nocardiaceae</taxon>
        <taxon>Rhodococcoides</taxon>
    </lineage>
</organism>
<gene>
    <name evidence="1" type="ORF">HQ603_07585</name>
</gene>
<protein>
    <submittedName>
        <fullName evidence="1">WXG100 family type VII secretion target</fullName>
    </submittedName>
</protein>
<dbReference type="Pfam" id="PF06013">
    <property type="entry name" value="WXG100"/>
    <property type="match status" value="1"/>
</dbReference>
<dbReference type="Proteomes" id="UP000825228">
    <property type="component" value="Unassembled WGS sequence"/>
</dbReference>
<dbReference type="InterPro" id="IPR036689">
    <property type="entry name" value="ESAT-6-like_sf"/>
</dbReference>
<dbReference type="EMBL" id="JABUBU010000003">
    <property type="protein sequence ID" value="MBY6366610.1"/>
    <property type="molecule type" value="Genomic_DNA"/>
</dbReference>
<dbReference type="RefSeq" id="WP_222683918.1">
    <property type="nucleotide sequence ID" value="NZ_JABUBT010000024.1"/>
</dbReference>
<dbReference type="InterPro" id="IPR010310">
    <property type="entry name" value="T7SS_ESAT-6-like"/>
</dbReference>
<reference evidence="1 2" key="1">
    <citation type="submission" date="2020-06" db="EMBL/GenBank/DDBJ databases">
        <title>Taxonomy, biology and ecology of Rhodococcus bacteria occurring in California pistachio and other woody hosts as revealed by genome sequence analyses.</title>
        <authorList>
            <person name="Gai Y."/>
            <person name="Riely B."/>
        </authorList>
    </citation>
    <scope>NUCLEOTIDE SEQUENCE [LARGE SCALE GENOMIC DNA]</scope>
    <source>
        <strain evidence="1 2">BP-281</strain>
    </source>
</reference>
<proteinExistence type="predicted"/>
<evidence type="ECO:0000313" key="2">
    <source>
        <dbReference type="Proteomes" id="UP000825228"/>
    </source>
</evidence>
<name>A0ABS7P2I0_9NOCA</name>
<comment type="caution">
    <text evidence="1">The sequence shown here is derived from an EMBL/GenBank/DDBJ whole genome shotgun (WGS) entry which is preliminary data.</text>
</comment>
<keyword evidence="2" id="KW-1185">Reference proteome</keyword>
<accession>A0ABS7P2I0</accession>
<dbReference type="Gene3D" id="1.10.287.1060">
    <property type="entry name" value="ESAT-6-like"/>
    <property type="match status" value="1"/>
</dbReference>
<sequence length="97" mass="9744">MERIDVEVEGVRATSRAIASAADLLGSELADVAAIVRSGTAGWHGAAAAAFAAGWDRVDAGGRRVVAALGEQARALETAAAGYAHEDAVAATRLALT</sequence>